<dbReference type="Gene3D" id="2.40.70.10">
    <property type="entry name" value="Acid Proteases"/>
    <property type="match status" value="1"/>
</dbReference>
<dbReference type="InterPro" id="IPR021109">
    <property type="entry name" value="Peptidase_aspartic_dom_sf"/>
</dbReference>
<reference evidence="1 2" key="1">
    <citation type="submission" date="2019-07" db="EMBL/GenBank/DDBJ databases">
        <title>Genomics analysis of Aphanomyces spp. identifies a new class of oomycete effector associated with host adaptation.</title>
        <authorList>
            <person name="Gaulin E."/>
        </authorList>
    </citation>
    <scope>NUCLEOTIDE SEQUENCE [LARGE SCALE GENOMIC DNA]</scope>
    <source>
        <strain evidence="1 2">ATCC 201684</strain>
    </source>
</reference>
<protein>
    <submittedName>
        <fullName evidence="1">Uncharacterized protein</fullName>
    </submittedName>
</protein>
<keyword evidence="2" id="KW-1185">Reference proteome</keyword>
<dbReference type="EMBL" id="VJMJ01000375">
    <property type="protein sequence ID" value="KAF0721644.1"/>
    <property type="molecule type" value="Genomic_DNA"/>
</dbReference>
<gene>
    <name evidence="1" type="ORF">Ae201684_019016</name>
</gene>
<evidence type="ECO:0000313" key="2">
    <source>
        <dbReference type="Proteomes" id="UP000481153"/>
    </source>
</evidence>
<sequence>MELNAPLLAAAVASSDDQAKVNVKMADDKVIVAPRITIILKTRVGQFEADEEYFVIDLDDRWDLILGMRWLEKHQPRIDWATKTMHKMPQEAMGSPLGVMSNELTPDSNRVSQFTARDMATEPTCLLHPPDFDNDGIGGAMSSEPDDAWDVNHDLPSQVLAAPDSTDGPMALLTMQR</sequence>
<name>A0A6G0W5B8_9STRA</name>
<comment type="caution">
    <text evidence="1">The sequence shown here is derived from an EMBL/GenBank/DDBJ whole genome shotgun (WGS) entry which is preliminary data.</text>
</comment>
<evidence type="ECO:0000313" key="1">
    <source>
        <dbReference type="EMBL" id="KAF0721644.1"/>
    </source>
</evidence>
<organism evidence="1 2">
    <name type="scientific">Aphanomyces euteiches</name>
    <dbReference type="NCBI Taxonomy" id="100861"/>
    <lineage>
        <taxon>Eukaryota</taxon>
        <taxon>Sar</taxon>
        <taxon>Stramenopiles</taxon>
        <taxon>Oomycota</taxon>
        <taxon>Saprolegniomycetes</taxon>
        <taxon>Saprolegniales</taxon>
        <taxon>Verrucalvaceae</taxon>
        <taxon>Aphanomyces</taxon>
    </lineage>
</organism>
<dbReference type="Proteomes" id="UP000481153">
    <property type="component" value="Unassembled WGS sequence"/>
</dbReference>
<dbReference type="VEuPathDB" id="FungiDB:AeMF1_014010"/>
<accession>A0A6G0W5B8</accession>
<dbReference type="AlphaFoldDB" id="A0A6G0W5B8"/>
<proteinExistence type="predicted"/>